<evidence type="ECO:0000259" key="1">
    <source>
        <dbReference type="Pfam" id="PF01636"/>
    </source>
</evidence>
<feature type="domain" description="Aminoglycoside phosphotransferase" evidence="1">
    <location>
        <begin position="11"/>
        <end position="157"/>
    </location>
</feature>
<evidence type="ECO:0000313" key="3">
    <source>
        <dbReference type="Proteomes" id="UP000037505"/>
    </source>
</evidence>
<dbReference type="PANTHER" id="PTHR21310">
    <property type="entry name" value="AMINOGLYCOSIDE PHOSPHOTRANSFERASE-RELATED-RELATED"/>
    <property type="match status" value="1"/>
</dbReference>
<dbReference type="EMBL" id="JNOM01000269">
    <property type="protein sequence ID" value="KNG83431.1"/>
    <property type="molecule type" value="Genomic_DNA"/>
</dbReference>
<dbReference type="Pfam" id="PF01636">
    <property type="entry name" value="APH"/>
    <property type="match status" value="1"/>
</dbReference>
<comment type="caution">
    <text evidence="2">The sequence shown here is derived from an EMBL/GenBank/DDBJ whole genome shotgun (WGS) entry which is preliminary data.</text>
</comment>
<accession>A0A0L1IV68</accession>
<dbReference type="Proteomes" id="UP000037505">
    <property type="component" value="Unassembled WGS sequence"/>
</dbReference>
<evidence type="ECO:0000313" key="2">
    <source>
        <dbReference type="EMBL" id="KNG83431.1"/>
    </source>
</evidence>
<dbReference type="AlphaFoldDB" id="A0A0L1IV68"/>
<dbReference type="RefSeq" id="XP_015404354.1">
    <property type="nucleotide sequence ID" value="XM_015554956.1"/>
</dbReference>
<reference evidence="2 3" key="1">
    <citation type="submission" date="2014-06" db="EMBL/GenBank/DDBJ databases">
        <title>The Genome of the Aflatoxigenic Filamentous Fungus Aspergillus nomius.</title>
        <authorList>
            <person name="Moore M.G."/>
            <person name="Shannon B.M."/>
            <person name="Brian M.M."/>
        </authorList>
    </citation>
    <scope>NUCLEOTIDE SEQUENCE [LARGE SCALE GENOMIC DNA]</scope>
    <source>
        <strain evidence="2 3">NRRL 13137</strain>
    </source>
</reference>
<dbReference type="InterPro" id="IPR051678">
    <property type="entry name" value="AGP_Transferase"/>
</dbReference>
<organism evidence="2 3">
    <name type="scientific">Aspergillus nomiae NRRL (strain ATCC 15546 / NRRL 13137 / CBS 260.88 / M93)</name>
    <dbReference type="NCBI Taxonomy" id="1509407"/>
    <lineage>
        <taxon>Eukaryota</taxon>
        <taxon>Fungi</taxon>
        <taxon>Dikarya</taxon>
        <taxon>Ascomycota</taxon>
        <taxon>Pezizomycotina</taxon>
        <taxon>Eurotiomycetes</taxon>
        <taxon>Eurotiomycetidae</taxon>
        <taxon>Eurotiales</taxon>
        <taxon>Aspergillaceae</taxon>
        <taxon>Aspergillus</taxon>
        <taxon>Aspergillus subgen. Circumdati</taxon>
    </lineage>
</organism>
<dbReference type="GeneID" id="26811504"/>
<gene>
    <name evidence="2" type="ORF">ANOM_009700</name>
</gene>
<protein>
    <recommendedName>
        <fullName evidence="1">Aminoglycoside phosphotransferase domain-containing protein</fullName>
    </recommendedName>
</protein>
<proteinExistence type="predicted"/>
<dbReference type="STRING" id="1509407.A0A0L1IV68"/>
<name>A0A0L1IV68_ASPN3</name>
<dbReference type="InterPro" id="IPR011009">
    <property type="entry name" value="Kinase-like_dom_sf"/>
</dbReference>
<dbReference type="OrthoDB" id="10003767at2759"/>
<dbReference type="Gene3D" id="3.90.1200.10">
    <property type="match status" value="1"/>
</dbReference>
<dbReference type="PANTHER" id="PTHR21310:SF15">
    <property type="entry name" value="AMINOGLYCOSIDE PHOSPHOTRANSFERASE DOMAIN-CONTAINING PROTEIN"/>
    <property type="match status" value="1"/>
</dbReference>
<sequence length="268" mass="30262">MDLVRARTNRPIPKVFGYEVNDENIVDFAFILMEFLPGSSAMDADGGYESHHGTNDLGQITKSGPFATAAELLRAWARNAKFPSSDQAIREAMNGGPVEEVLSSVRNFPHYLRTVAHKISGTNDGPFSIYHPDFYHNNIIVGNDFKILGIIDWEGASTVPWELVEPPLFLSMVRPPMDDPNIYDCNGLPKEEESRRRLYERAEYIKYVLMKEEELNMDQKLSQTLLDPDIQGFAHAMKVYLDPGKLGFYCKILEPLGSFKQSRLVLGS</sequence>
<dbReference type="InterPro" id="IPR002575">
    <property type="entry name" value="Aminoglycoside_PTrfase"/>
</dbReference>
<keyword evidence="3" id="KW-1185">Reference proteome</keyword>
<dbReference type="SUPFAM" id="SSF56112">
    <property type="entry name" value="Protein kinase-like (PK-like)"/>
    <property type="match status" value="1"/>
</dbReference>